<feature type="non-terminal residue" evidence="2">
    <location>
        <position position="1"/>
    </location>
</feature>
<dbReference type="PRINTS" id="PR00463">
    <property type="entry name" value="EP450I"/>
</dbReference>
<evidence type="ECO:0000256" key="1">
    <source>
        <dbReference type="SAM" id="Phobius"/>
    </source>
</evidence>
<dbReference type="Proteomes" id="UP000324897">
    <property type="component" value="Unassembled WGS sequence"/>
</dbReference>
<gene>
    <name evidence="2" type="ORF">EJB05_55731</name>
</gene>
<dbReference type="Gene3D" id="1.10.630.10">
    <property type="entry name" value="Cytochrome P450"/>
    <property type="match status" value="1"/>
</dbReference>
<keyword evidence="1" id="KW-0472">Membrane</keyword>
<dbReference type="InterPro" id="IPR036396">
    <property type="entry name" value="Cyt_P450_sf"/>
</dbReference>
<reference evidence="2 3" key="1">
    <citation type="journal article" date="2019" name="Sci. Rep.">
        <title>A high-quality genome of Eragrostis curvula grass provides insights into Poaceae evolution and supports new strategies to enhance forage quality.</title>
        <authorList>
            <person name="Carballo J."/>
            <person name="Santos B.A.C.M."/>
            <person name="Zappacosta D."/>
            <person name="Garbus I."/>
            <person name="Selva J.P."/>
            <person name="Gallo C.A."/>
            <person name="Diaz A."/>
            <person name="Albertini E."/>
            <person name="Caccamo M."/>
            <person name="Echenique V."/>
        </authorList>
    </citation>
    <scope>NUCLEOTIDE SEQUENCE [LARGE SCALE GENOMIC DNA]</scope>
    <source>
        <strain evidence="3">cv. Victoria</strain>
        <tissue evidence="2">Leaf</tissue>
    </source>
</reference>
<name>A0A5J9SIR4_9POAL</name>
<dbReference type="EMBL" id="RWGY01000786">
    <property type="protein sequence ID" value="TVT98918.1"/>
    <property type="molecule type" value="Genomic_DNA"/>
</dbReference>
<dbReference type="GO" id="GO:0005506">
    <property type="term" value="F:iron ion binding"/>
    <property type="evidence" value="ECO:0007669"/>
    <property type="project" value="InterPro"/>
</dbReference>
<dbReference type="OrthoDB" id="687266at2759"/>
<keyword evidence="1" id="KW-1133">Transmembrane helix</keyword>
<sequence length="217" mass="23804">MQATAPASLLYAALLLPAVLYLAVNRRRSRYLPPGPTGLPLVGSLPFIDRNLHTYFAGLAEKYGPVLSIRLGSKVEVVVSSPELAREVLRDKDPVFANRVMPEAGRAVCFDGEDNMSGSPVGPKWRLLRRVVVHEMMSPAGLDSVHDLRKREFGSTLRYLHSKSGEPVDVGRQMFLNDTMNVLTSTMWGSTIGSENERAAVGREFRLLVGEITGLLG</sequence>
<dbReference type="GO" id="GO:0020037">
    <property type="term" value="F:heme binding"/>
    <property type="evidence" value="ECO:0007669"/>
    <property type="project" value="InterPro"/>
</dbReference>
<protein>
    <recommendedName>
        <fullName evidence="4">Cytochrome P450</fullName>
    </recommendedName>
</protein>
<dbReference type="SUPFAM" id="SSF48264">
    <property type="entry name" value="Cytochrome P450"/>
    <property type="match status" value="1"/>
</dbReference>
<dbReference type="PANTHER" id="PTHR47951:SF5">
    <property type="entry name" value="OS01G0700500 PROTEIN"/>
    <property type="match status" value="1"/>
</dbReference>
<dbReference type="Gramene" id="TVT98918">
    <property type="protein sequence ID" value="TVT98918"/>
    <property type="gene ID" value="EJB05_55731"/>
</dbReference>
<feature type="transmembrane region" description="Helical" evidence="1">
    <location>
        <begin position="6"/>
        <end position="24"/>
    </location>
</feature>
<evidence type="ECO:0000313" key="3">
    <source>
        <dbReference type="Proteomes" id="UP000324897"/>
    </source>
</evidence>
<proteinExistence type="predicted"/>
<organism evidence="2 3">
    <name type="scientific">Eragrostis curvula</name>
    <name type="common">weeping love grass</name>
    <dbReference type="NCBI Taxonomy" id="38414"/>
    <lineage>
        <taxon>Eukaryota</taxon>
        <taxon>Viridiplantae</taxon>
        <taxon>Streptophyta</taxon>
        <taxon>Embryophyta</taxon>
        <taxon>Tracheophyta</taxon>
        <taxon>Spermatophyta</taxon>
        <taxon>Magnoliopsida</taxon>
        <taxon>Liliopsida</taxon>
        <taxon>Poales</taxon>
        <taxon>Poaceae</taxon>
        <taxon>PACMAD clade</taxon>
        <taxon>Chloridoideae</taxon>
        <taxon>Eragrostideae</taxon>
        <taxon>Eragrostidinae</taxon>
        <taxon>Eragrostis</taxon>
    </lineage>
</organism>
<dbReference type="GO" id="GO:0016705">
    <property type="term" value="F:oxidoreductase activity, acting on paired donors, with incorporation or reduction of molecular oxygen"/>
    <property type="evidence" value="ECO:0007669"/>
    <property type="project" value="InterPro"/>
</dbReference>
<evidence type="ECO:0000313" key="2">
    <source>
        <dbReference type="EMBL" id="TVT98918.1"/>
    </source>
</evidence>
<dbReference type="PANTHER" id="PTHR47951">
    <property type="entry name" value="OS08G0547900 PROTEIN"/>
    <property type="match status" value="1"/>
</dbReference>
<accession>A0A5J9SIR4</accession>
<evidence type="ECO:0008006" key="4">
    <source>
        <dbReference type="Google" id="ProtNLM"/>
    </source>
</evidence>
<keyword evidence="3" id="KW-1185">Reference proteome</keyword>
<dbReference type="InterPro" id="IPR002401">
    <property type="entry name" value="Cyt_P450_E_grp-I"/>
</dbReference>
<dbReference type="InterPro" id="IPR001128">
    <property type="entry name" value="Cyt_P450"/>
</dbReference>
<dbReference type="AlphaFoldDB" id="A0A5J9SIR4"/>
<dbReference type="GO" id="GO:0004497">
    <property type="term" value="F:monooxygenase activity"/>
    <property type="evidence" value="ECO:0007669"/>
    <property type="project" value="InterPro"/>
</dbReference>
<comment type="caution">
    <text evidence="2">The sequence shown here is derived from an EMBL/GenBank/DDBJ whole genome shotgun (WGS) entry which is preliminary data.</text>
</comment>
<keyword evidence="1" id="KW-0812">Transmembrane</keyword>
<dbReference type="Pfam" id="PF00067">
    <property type="entry name" value="p450"/>
    <property type="match status" value="1"/>
</dbReference>